<organism evidence="2 3">
    <name type="scientific">Sphaerosporella brunnea</name>
    <dbReference type="NCBI Taxonomy" id="1250544"/>
    <lineage>
        <taxon>Eukaryota</taxon>
        <taxon>Fungi</taxon>
        <taxon>Dikarya</taxon>
        <taxon>Ascomycota</taxon>
        <taxon>Pezizomycotina</taxon>
        <taxon>Pezizomycetes</taxon>
        <taxon>Pezizales</taxon>
        <taxon>Pyronemataceae</taxon>
        <taxon>Sphaerosporella</taxon>
    </lineage>
</organism>
<dbReference type="AlphaFoldDB" id="A0A5J5FBA0"/>
<sequence length="445" mass="49760">MRAHSPPGSLIYPDWGPPTKSCSSAQHAPPQPHLRETAILPPGRGFTTMSTKKLSPAAQLLRNSRLFAMPSAIPPPPSVTINAPPASPYPTLQAITTPKASAHRGDWGLKRDLPIAVSKKTTYMRYGELDTIEHMTTFESAHDDVYTLRKWQELDLAIEPSLSGAFDAYDPNSRSFNDKRTVFDDAAKAEGYKWRYAGPFVQGMAPKEMREYIQKQIVPRKDEFYTFVARRQKLDNLRQEHALRGASKPSPEEIQAALDDPEEKVDLLALRANPPYLEKLVTEFLDIPINKPHRTHPSAGLHYTRSNAYAYNDPELGPQQHRKDVPGRLLNWQTGSGPIAGVAGVVVKAQRVAYGRGPKHDDRFAVHRYRPLKATIDQRGKILMDVEQVVQASDVYGGRGAQNIVRSWSQFTGGTERKAVDSAETQRVIDTENIIRMVTGGKMRR</sequence>
<dbReference type="Pfam" id="PF11709">
    <property type="entry name" value="Mit_ribos_Mrp51"/>
    <property type="match status" value="1"/>
</dbReference>
<dbReference type="GO" id="GO:0070124">
    <property type="term" value="P:mitochondrial translational initiation"/>
    <property type="evidence" value="ECO:0007669"/>
    <property type="project" value="TreeGrafter"/>
</dbReference>
<dbReference type="GO" id="GO:0005763">
    <property type="term" value="C:mitochondrial small ribosomal subunit"/>
    <property type="evidence" value="ECO:0007669"/>
    <property type="project" value="TreeGrafter"/>
</dbReference>
<proteinExistence type="predicted"/>
<accession>A0A5J5FBA0</accession>
<evidence type="ECO:0000313" key="3">
    <source>
        <dbReference type="Proteomes" id="UP000326924"/>
    </source>
</evidence>
<keyword evidence="3" id="KW-1185">Reference proteome</keyword>
<evidence type="ECO:0000313" key="2">
    <source>
        <dbReference type="EMBL" id="KAA8914229.1"/>
    </source>
</evidence>
<dbReference type="GO" id="GO:0003735">
    <property type="term" value="F:structural constituent of ribosome"/>
    <property type="evidence" value="ECO:0007669"/>
    <property type="project" value="TreeGrafter"/>
</dbReference>
<reference evidence="2 3" key="1">
    <citation type="submission" date="2019-09" db="EMBL/GenBank/DDBJ databases">
        <title>Draft genome of the ectomycorrhizal ascomycete Sphaerosporella brunnea.</title>
        <authorList>
            <consortium name="DOE Joint Genome Institute"/>
            <person name="Benucci G.M."/>
            <person name="Marozzi G."/>
            <person name="Antonielli L."/>
            <person name="Sanchez S."/>
            <person name="Marco P."/>
            <person name="Wang X."/>
            <person name="Falini L.B."/>
            <person name="Barry K."/>
            <person name="Haridas S."/>
            <person name="Lipzen A."/>
            <person name="Labutti K."/>
            <person name="Grigoriev I.V."/>
            <person name="Murat C."/>
            <person name="Martin F."/>
            <person name="Albertini E."/>
            <person name="Donnini D."/>
            <person name="Bonito G."/>
        </authorList>
    </citation>
    <scope>NUCLEOTIDE SEQUENCE [LARGE SCALE GENOMIC DNA]</scope>
    <source>
        <strain evidence="2 3">Sb_GMNB300</strain>
    </source>
</reference>
<gene>
    <name evidence="2" type="ORF">FN846DRAFT_926958</name>
</gene>
<keyword evidence="2" id="KW-0687">Ribonucleoprotein</keyword>
<name>A0A5J5FBA0_9PEZI</name>
<dbReference type="OrthoDB" id="2735536at2759"/>
<dbReference type="FunCoup" id="A0A5J5FBA0">
    <property type="interactions" value="102"/>
</dbReference>
<feature type="region of interest" description="Disordered" evidence="1">
    <location>
        <begin position="1"/>
        <end position="34"/>
    </location>
</feature>
<dbReference type="InParanoid" id="A0A5J5FBA0"/>
<dbReference type="PANTHER" id="PTHR28058:SF1">
    <property type="entry name" value="SMALL RIBOSOMAL SUBUNIT PROTEIN BS1M"/>
    <property type="match status" value="1"/>
</dbReference>
<dbReference type="InterPro" id="IPR016712">
    <property type="entry name" value="Rbsml_bS1m-like"/>
</dbReference>
<dbReference type="PANTHER" id="PTHR28058">
    <property type="entry name" value="37S RIBOSOMAL PROTEIN MRP51, MITOCHONDRIAL"/>
    <property type="match status" value="1"/>
</dbReference>
<dbReference type="Proteomes" id="UP000326924">
    <property type="component" value="Unassembled WGS sequence"/>
</dbReference>
<keyword evidence="2" id="KW-0689">Ribosomal protein</keyword>
<dbReference type="EMBL" id="VXIS01000007">
    <property type="protein sequence ID" value="KAA8914229.1"/>
    <property type="molecule type" value="Genomic_DNA"/>
</dbReference>
<protein>
    <submittedName>
        <fullName evidence="2">Mitochondrial ribosomal protein subunit-domain-containing protein</fullName>
    </submittedName>
</protein>
<comment type="caution">
    <text evidence="2">The sequence shown here is derived from an EMBL/GenBank/DDBJ whole genome shotgun (WGS) entry which is preliminary data.</text>
</comment>
<evidence type="ECO:0000256" key="1">
    <source>
        <dbReference type="SAM" id="MobiDB-lite"/>
    </source>
</evidence>